<dbReference type="AlphaFoldDB" id="A0AAD7BKE7"/>
<sequence length="493" mass="55727">MFPPEIWLQIAYHIPPHLLADLYAVNRQWYDMAMNARYRQISFAFLNRGMLHDLTRLRDPAVARRVRSLHIHPYFVKEILDKAVHEPQPPLSPHSLRGKLSGLFRDHGHNKRLARRSRTPATLDMDNPAELVKSVVQVISGLTNLSHVHIAWSGLDHIHDLPVPFLAAAFRPSVLQLSLEISLEKTVDLLSHTSALTDLEELDLFLRLDHQLSAIEYERILVEHVAPAINRLHRSLQKLSLRLCEPVDLAPLFDSLRHMSCLDNLSISIPTSAPHLGDPAGFGKFLDRHRYTLSHLTLRATELSGPGLTVADEEPLSAWVNDALSFLSGPVKLRSLEASLALFPVEAAAVCLGHLGRTLTSLTLTGRYLTYDRVDELLSAVPRARLRDLRLGPVTLSPQLVDLLAERLPALRQLALLVRDVVGCEGDLPVYYDRTEQHDGQIGSFFMEMEGRRYGHWGLRAIELERSSFPYRMQYAEDYKELFEGCVPSLCRA</sequence>
<dbReference type="InterPro" id="IPR032675">
    <property type="entry name" value="LRR_dom_sf"/>
</dbReference>
<protein>
    <recommendedName>
        <fullName evidence="3">F-box domain-containing protein</fullName>
    </recommendedName>
</protein>
<dbReference type="EMBL" id="JARKIF010000014">
    <property type="protein sequence ID" value="KAJ7623697.1"/>
    <property type="molecule type" value="Genomic_DNA"/>
</dbReference>
<comment type="caution">
    <text evidence="1">The sequence shown here is derived from an EMBL/GenBank/DDBJ whole genome shotgun (WGS) entry which is preliminary data.</text>
</comment>
<evidence type="ECO:0000313" key="1">
    <source>
        <dbReference type="EMBL" id="KAJ7623697.1"/>
    </source>
</evidence>
<reference evidence="1" key="1">
    <citation type="submission" date="2023-03" db="EMBL/GenBank/DDBJ databases">
        <title>Massive genome expansion in bonnet fungi (Mycena s.s.) driven by repeated elements and novel gene families across ecological guilds.</title>
        <authorList>
            <consortium name="Lawrence Berkeley National Laboratory"/>
            <person name="Harder C.B."/>
            <person name="Miyauchi S."/>
            <person name="Viragh M."/>
            <person name="Kuo A."/>
            <person name="Thoen E."/>
            <person name="Andreopoulos B."/>
            <person name="Lu D."/>
            <person name="Skrede I."/>
            <person name="Drula E."/>
            <person name="Henrissat B."/>
            <person name="Morin E."/>
            <person name="Kohler A."/>
            <person name="Barry K."/>
            <person name="LaButti K."/>
            <person name="Morin E."/>
            <person name="Salamov A."/>
            <person name="Lipzen A."/>
            <person name="Mereny Z."/>
            <person name="Hegedus B."/>
            <person name="Baldrian P."/>
            <person name="Stursova M."/>
            <person name="Weitz H."/>
            <person name="Taylor A."/>
            <person name="Grigoriev I.V."/>
            <person name="Nagy L.G."/>
            <person name="Martin F."/>
            <person name="Kauserud H."/>
        </authorList>
    </citation>
    <scope>NUCLEOTIDE SEQUENCE</scope>
    <source>
        <strain evidence="1">9284</strain>
    </source>
</reference>
<proteinExistence type="predicted"/>
<accession>A0AAD7BKE7</accession>
<keyword evidence="2" id="KW-1185">Reference proteome</keyword>
<evidence type="ECO:0008006" key="3">
    <source>
        <dbReference type="Google" id="ProtNLM"/>
    </source>
</evidence>
<organism evidence="1 2">
    <name type="scientific">Roridomyces roridus</name>
    <dbReference type="NCBI Taxonomy" id="1738132"/>
    <lineage>
        <taxon>Eukaryota</taxon>
        <taxon>Fungi</taxon>
        <taxon>Dikarya</taxon>
        <taxon>Basidiomycota</taxon>
        <taxon>Agaricomycotina</taxon>
        <taxon>Agaricomycetes</taxon>
        <taxon>Agaricomycetidae</taxon>
        <taxon>Agaricales</taxon>
        <taxon>Marasmiineae</taxon>
        <taxon>Mycenaceae</taxon>
        <taxon>Roridomyces</taxon>
    </lineage>
</organism>
<evidence type="ECO:0000313" key="2">
    <source>
        <dbReference type="Proteomes" id="UP001221142"/>
    </source>
</evidence>
<dbReference type="SUPFAM" id="SSF52047">
    <property type="entry name" value="RNI-like"/>
    <property type="match status" value="1"/>
</dbReference>
<name>A0AAD7BKE7_9AGAR</name>
<dbReference type="Proteomes" id="UP001221142">
    <property type="component" value="Unassembled WGS sequence"/>
</dbReference>
<gene>
    <name evidence="1" type="ORF">FB45DRAFT_113222</name>
</gene>
<dbReference type="Gene3D" id="3.80.10.10">
    <property type="entry name" value="Ribonuclease Inhibitor"/>
    <property type="match status" value="1"/>
</dbReference>